<dbReference type="CDD" id="cd06261">
    <property type="entry name" value="TM_PBP2"/>
    <property type="match status" value="1"/>
</dbReference>
<dbReference type="InterPro" id="IPR035906">
    <property type="entry name" value="MetI-like_sf"/>
</dbReference>
<evidence type="ECO:0000313" key="9">
    <source>
        <dbReference type="EMBL" id="HJC23677.1"/>
    </source>
</evidence>
<keyword evidence="3" id="KW-1003">Cell membrane</keyword>
<feature type="transmembrane region" description="Helical" evidence="7">
    <location>
        <begin position="164"/>
        <end position="183"/>
    </location>
</feature>
<feature type="transmembrane region" description="Helical" evidence="7">
    <location>
        <begin position="90"/>
        <end position="111"/>
    </location>
</feature>
<keyword evidence="2 7" id="KW-0813">Transport</keyword>
<evidence type="ECO:0000256" key="1">
    <source>
        <dbReference type="ARBA" id="ARBA00004651"/>
    </source>
</evidence>
<feature type="transmembrane region" description="Helical" evidence="7">
    <location>
        <begin position="282"/>
        <end position="302"/>
    </location>
</feature>
<accession>A0A9D2NDV2</accession>
<gene>
    <name evidence="9" type="ORF">H9761_08245</name>
</gene>
<comment type="subcellular location">
    <subcellularLocation>
        <location evidence="1 7">Cell membrane</location>
        <topology evidence="1 7">Multi-pass membrane protein</topology>
    </subcellularLocation>
</comment>
<evidence type="ECO:0000259" key="8">
    <source>
        <dbReference type="PROSITE" id="PS50928"/>
    </source>
</evidence>
<keyword evidence="6 7" id="KW-0472">Membrane</keyword>
<dbReference type="EMBL" id="DWWS01000028">
    <property type="protein sequence ID" value="HJC23677.1"/>
    <property type="molecule type" value="Genomic_DNA"/>
</dbReference>
<evidence type="ECO:0000256" key="6">
    <source>
        <dbReference type="ARBA" id="ARBA00023136"/>
    </source>
</evidence>
<feature type="transmembrane region" description="Helical" evidence="7">
    <location>
        <begin position="225"/>
        <end position="243"/>
    </location>
</feature>
<evidence type="ECO:0000256" key="4">
    <source>
        <dbReference type="ARBA" id="ARBA00022692"/>
    </source>
</evidence>
<dbReference type="Gene3D" id="1.10.3720.10">
    <property type="entry name" value="MetI-like"/>
    <property type="match status" value="1"/>
</dbReference>
<keyword evidence="4 7" id="KW-0812">Transmembrane</keyword>
<dbReference type="Pfam" id="PF00528">
    <property type="entry name" value="BPD_transp_1"/>
    <property type="match status" value="1"/>
</dbReference>
<name>A0A9D2NDV2_9FIRM</name>
<dbReference type="Proteomes" id="UP000823891">
    <property type="component" value="Unassembled WGS sequence"/>
</dbReference>
<feature type="transmembrane region" description="Helical" evidence="7">
    <location>
        <begin position="25"/>
        <end position="53"/>
    </location>
</feature>
<keyword evidence="5 7" id="KW-1133">Transmembrane helix</keyword>
<dbReference type="InterPro" id="IPR050809">
    <property type="entry name" value="UgpAE/MalFG_permease"/>
</dbReference>
<dbReference type="GO" id="GO:0055085">
    <property type="term" value="P:transmembrane transport"/>
    <property type="evidence" value="ECO:0007669"/>
    <property type="project" value="InterPro"/>
</dbReference>
<feature type="domain" description="ABC transmembrane type-1" evidence="8">
    <location>
        <begin position="86"/>
        <end position="303"/>
    </location>
</feature>
<evidence type="ECO:0000256" key="3">
    <source>
        <dbReference type="ARBA" id="ARBA00022475"/>
    </source>
</evidence>
<dbReference type="GO" id="GO:0005886">
    <property type="term" value="C:plasma membrane"/>
    <property type="evidence" value="ECO:0007669"/>
    <property type="project" value="UniProtKB-SubCell"/>
</dbReference>
<proteinExistence type="inferred from homology"/>
<reference evidence="9" key="2">
    <citation type="submission" date="2021-04" db="EMBL/GenBank/DDBJ databases">
        <authorList>
            <person name="Gilroy R."/>
        </authorList>
    </citation>
    <scope>NUCLEOTIDE SEQUENCE</scope>
    <source>
        <strain evidence="9">USAMLcec2-132</strain>
    </source>
</reference>
<evidence type="ECO:0000256" key="7">
    <source>
        <dbReference type="RuleBase" id="RU363032"/>
    </source>
</evidence>
<comment type="similarity">
    <text evidence="7">Belongs to the binding-protein-dependent transport system permease family.</text>
</comment>
<dbReference type="PANTHER" id="PTHR43227:SF11">
    <property type="entry name" value="BLL4140 PROTEIN"/>
    <property type="match status" value="1"/>
</dbReference>
<dbReference type="AlphaFoldDB" id="A0A9D2NDV2"/>
<evidence type="ECO:0000313" key="10">
    <source>
        <dbReference type="Proteomes" id="UP000823891"/>
    </source>
</evidence>
<feature type="transmembrane region" description="Helical" evidence="7">
    <location>
        <begin position="132"/>
        <end position="152"/>
    </location>
</feature>
<comment type="caution">
    <text evidence="9">The sequence shown here is derived from an EMBL/GenBank/DDBJ whole genome shotgun (WGS) entry which is preliminary data.</text>
</comment>
<reference evidence="9" key="1">
    <citation type="journal article" date="2021" name="PeerJ">
        <title>Extensive microbial diversity within the chicken gut microbiome revealed by metagenomics and culture.</title>
        <authorList>
            <person name="Gilroy R."/>
            <person name="Ravi A."/>
            <person name="Getino M."/>
            <person name="Pursley I."/>
            <person name="Horton D.L."/>
            <person name="Alikhan N.F."/>
            <person name="Baker D."/>
            <person name="Gharbi K."/>
            <person name="Hall N."/>
            <person name="Watson M."/>
            <person name="Adriaenssens E.M."/>
            <person name="Foster-Nyarko E."/>
            <person name="Jarju S."/>
            <person name="Secka A."/>
            <person name="Antonio M."/>
            <person name="Oren A."/>
            <person name="Chaudhuri R.R."/>
            <person name="La Ragione R."/>
            <person name="Hildebrand F."/>
            <person name="Pallen M.J."/>
        </authorList>
    </citation>
    <scope>NUCLEOTIDE SEQUENCE</scope>
    <source>
        <strain evidence="9">USAMLcec2-132</strain>
    </source>
</reference>
<evidence type="ECO:0000256" key="5">
    <source>
        <dbReference type="ARBA" id="ARBA00022989"/>
    </source>
</evidence>
<dbReference type="PANTHER" id="PTHR43227">
    <property type="entry name" value="BLL4140 PROTEIN"/>
    <property type="match status" value="1"/>
</dbReference>
<dbReference type="InterPro" id="IPR000515">
    <property type="entry name" value="MetI-like"/>
</dbReference>
<evidence type="ECO:0000256" key="2">
    <source>
        <dbReference type="ARBA" id="ARBA00022448"/>
    </source>
</evidence>
<dbReference type="PROSITE" id="PS50928">
    <property type="entry name" value="ABC_TM1"/>
    <property type="match status" value="1"/>
</dbReference>
<dbReference type="SUPFAM" id="SSF161098">
    <property type="entry name" value="MetI-like"/>
    <property type="match status" value="1"/>
</dbReference>
<protein>
    <submittedName>
        <fullName evidence="9">ABC transporter permease subunit</fullName>
    </submittedName>
</protein>
<sequence length="316" mass="35062">MKKKKKSQPAKMGRQKLRIKLRNDALLYFMLVPVLAWYIIICYIPMAGITLAFREFRFDGGLWNSPWVGMENFTKMLSDSDFLVAVKNTLIIGVGGIMFQMPCAIILAILVNEIKGAKAKKFFQTVVTFPHFISWVVLGGILTSMFSSSGIINQMLGAFNLPSVSPLTNVASFCPFIWISNIWKEIGWDSIIYIAAITSIDTGLYEAAEVDGANRLQRMWHITLPGIRPTIVIMLILAVGQLMNNGRFDQIFNLYSSPVYSVGDTLDTYIFRESFVTGGLNFGYSTAIGLFKSVIGVILITASNKIATAMGETGLM</sequence>
<organism evidence="9 10">
    <name type="scientific">Candidatus Eisenbergiella merdavium</name>
    <dbReference type="NCBI Taxonomy" id="2838551"/>
    <lineage>
        <taxon>Bacteria</taxon>
        <taxon>Bacillati</taxon>
        <taxon>Bacillota</taxon>
        <taxon>Clostridia</taxon>
        <taxon>Lachnospirales</taxon>
        <taxon>Lachnospiraceae</taxon>
        <taxon>Eisenbergiella</taxon>
    </lineage>
</organism>